<dbReference type="SUPFAM" id="SSF49464">
    <property type="entry name" value="Carboxypeptidase regulatory domain-like"/>
    <property type="match status" value="1"/>
</dbReference>
<evidence type="ECO:0000256" key="4">
    <source>
        <dbReference type="SAM" id="SignalP"/>
    </source>
</evidence>
<organism evidence="6 7">
    <name type="scientific">Nonlabens marinus S1-08</name>
    <dbReference type="NCBI Taxonomy" id="1454201"/>
    <lineage>
        <taxon>Bacteria</taxon>
        <taxon>Pseudomonadati</taxon>
        <taxon>Bacteroidota</taxon>
        <taxon>Flavobacteriia</taxon>
        <taxon>Flavobacteriales</taxon>
        <taxon>Flavobacteriaceae</taxon>
        <taxon>Nonlabens</taxon>
    </lineage>
</organism>
<evidence type="ECO:0000259" key="5">
    <source>
        <dbReference type="Pfam" id="PF14905"/>
    </source>
</evidence>
<dbReference type="InterPro" id="IPR036942">
    <property type="entry name" value="Beta-barrel_TonB_sf"/>
</dbReference>
<evidence type="ECO:0000256" key="3">
    <source>
        <dbReference type="ARBA" id="ARBA00023237"/>
    </source>
</evidence>
<dbReference type="Pfam" id="PF14905">
    <property type="entry name" value="OMP_b-brl_3"/>
    <property type="match status" value="1"/>
</dbReference>
<evidence type="ECO:0000256" key="2">
    <source>
        <dbReference type="ARBA" id="ARBA00023136"/>
    </source>
</evidence>
<protein>
    <submittedName>
        <fullName evidence="6">Putative TonB-dependent receptor</fullName>
    </submittedName>
</protein>
<comment type="subcellular location">
    <subcellularLocation>
        <location evidence="1">Cell outer membrane</location>
    </subcellularLocation>
</comment>
<dbReference type="EMBL" id="AP014548">
    <property type="protein sequence ID" value="BAO54809.1"/>
    <property type="molecule type" value="Genomic_DNA"/>
</dbReference>
<dbReference type="InterPro" id="IPR041700">
    <property type="entry name" value="OMP_b-brl_3"/>
</dbReference>
<feature type="chain" id="PRO_5004913909" evidence="4">
    <location>
        <begin position="18"/>
        <end position="804"/>
    </location>
</feature>
<accession>W8VP35</accession>
<dbReference type="STRING" id="1454201.NMS_0800"/>
<keyword evidence="4" id="KW-0732">Signal</keyword>
<dbReference type="GO" id="GO:0009279">
    <property type="term" value="C:cell outer membrane"/>
    <property type="evidence" value="ECO:0007669"/>
    <property type="project" value="UniProtKB-SubCell"/>
</dbReference>
<dbReference type="PANTHER" id="PTHR40980:SF4">
    <property type="entry name" value="TONB-DEPENDENT RECEPTOR-LIKE BETA-BARREL DOMAIN-CONTAINING PROTEIN"/>
    <property type="match status" value="1"/>
</dbReference>
<feature type="signal peptide" evidence="4">
    <location>
        <begin position="1"/>
        <end position="17"/>
    </location>
</feature>
<dbReference type="AlphaFoldDB" id="W8VP35"/>
<dbReference type="RefSeq" id="WP_041495509.1">
    <property type="nucleotide sequence ID" value="NZ_AP014548.1"/>
</dbReference>
<dbReference type="Pfam" id="PF13620">
    <property type="entry name" value="CarboxypepD_reg"/>
    <property type="match status" value="1"/>
</dbReference>
<dbReference type="KEGG" id="nmf:NMS_0800"/>
<proteinExistence type="predicted"/>
<sequence>MKIITLLLLLFTIGLQAQNSLQGSVVDDADKPVAYATALLFKMPDSTYYKGTTTSENGSFSINGIASGDYTLAISSVGYVPLSRKLTIDKSITLNELQLTTATESLQGVTVTARRPTIEKRPDRLIFNVENSSLSTGNTADILKRTPGVFEMNGSYMVQNSPAVVYINNKRVYITADELNALLTGYSADNVKSVEVITNPSANYDAEGAAVININTSKGISLGYKGSINGSYAIDELAKYQIGTSQFYKNNWVNIYANYNYNPRKDLKVDEAQVGFFNPDGTRESRWFTDFEKVTESDAHNLNTAIDFTLDSNNSISLSGNYSANNNQEENTTVETFILPTGSLNFDGFDTESNLGVDITTGFVNSSYTNLFNEGSGSFSLEGNYIFTDRNKTQDLASRFFDSTGATTRTNSFFTDADQEIDIYVTKMDYENLLGNYIFKAGAKFSGVSSTSSLDFFDTDGGSPQFNAALSDEFLYDENIYAAYVQLDRDWEKWALAIGLRAEQTDVEGDSRSLGQVNTQNYFELFPNIAVTNQVNDDNALTLSYRRSIDRPRYESLNPFSYFINDNNVNTGNPNLRPSFTNRIDLNWTIKNTYSFDLYYINTEGALAILPFQDNQTNFVNSQNVNMNYERQYSFDFSTYKYLNQSIFAQVQTSLYYMENEFRAVQSDTEFQKLDVTGFYANIFSRITLSEDRTFSLDVSASYISNILFGSYELKGRFDSSIGFYKSLWNNRAFMTLDYSDIFLSQNQTLKSRYQNQDNQYLALPETNLIKLGFTYKFGNFRLRNNEVATPEDQERTKAKGVGL</sequence>
<dbReference type="Gene3D" id="2.60.40.1120">
    <property type="entry name" value="Carboxypeptidase-like, regulatory domain"/>
    <property type="match status" value="1"/>
</dbReference>
<keyword evidence="6" id="KW-0675">Receptor</keyword>
<dbReference type="SUPFAM" id="SSF56935">
    <property type="entry name" value="Porins"/>
    <property type="match status" value="1"/>
</dbReference>
<name>W8VP35_9FLAO</name>
<keyword evidence="7" id="KW-1185">Reference proteome</keyword>
<dbReference type="OrthoDB" id="8764943at2"/>
<dbReference type="PANTHER" id="PTHR40980">
    <property type="entry name" value="PLUG DOMAIN-CONTAINING PROTEIN"/>
    <property type="match status" value="1"/>
</dbReference>
<gene>
    <name evidence="6" type="ORF">NMS_0800</name>
</gene>
<feature type="domain" description="Outer membrane protein beta-barrel" evidence="5">
    <location>
        <begin position="372"/>
        <end position="776"/>
    </location>
</feature>
<keyword evidence="2" id="KW-0472">Membrane</keyword>
<evidence type="ECO:0000256" key="1">
    <source>
        <dbReference type="ARBA" id="ARBA00004442"/>
    </source>
</evidence>
<evidence type="ECO:0000313" key="6">
    <source>
        <dbReference type="EMBL" id="BAO54809.1"/>
    </source>
</evidence>
<dbReference type="HOGENOM" id="CLU_017617_1_0_10"/>
<keyword evidence="3" id="KW-0998">Cell outer membrane</keyword>
<dbReference type="InterPro" id="IPR008969">
    <property type="entry name" value="CarboxyPept-like_regulatory"/>
</dbReference>
<dbReference type="Proteomes" id="UP000031760">
    <property type="component" value="Chromosome"/>
</dbReference>
<dbReference type="Gene3D" id="2.40.170.20">
    <property type="entry name" value="TonB-dependent receptor, beta-barrel domain"/>
    <property type="match status" value="1"/>
</dbReference>
<reference evidence="6 7" key="1">
    <citation type="journal article" date="2014" name="Proc. Natl. Acad. Sci. U.S.A.">
        <title>Functional characterization of flavobacteria rhodopsins reveals a unique class of light-driven chloride pump in bacteria.</title>
        <authorList>
            <person name="Yoshizawa S."/>
            <person name="Kumagai Y."/>
            <person name="Kim H."/>
            <person name="Ogura Y."/>
            <person name="Hayashi T."/>
            <person name="Iwasaki W."/>
            <person name="DeLong E.F."/>
            <person name="Kogure K."/>
        </authorList>
    </citation>
    <scope>NUCLEOTIDE SEQUENCE [LARGE SCALE GENOMIC DNA]</scope>
    <source>
        <strain evidence="6 7">S1-08</strain>
    </source>
</reference>
<evidence type="ECO:0000313" key="7">
    <source>
        <dbReference type="Proteomes" id="UP000031760"/>
    </source>
</evidence>